<keyword evidence="2" id="KW-1185">Reference proteome</keyword>
<organism evidence="1 2">
    <name type="scientific">Musa balbisiana</name>
    <name type="common">Banana</name>
    <dbReference type="NCBI Taxonomy" id="52838"/>
    <lineage>
        <taxon>Eukaryota</taxon>
        <taxon>Viridiplantae</taxon>
        <taxon>Streptophyta</taxon>
        <taxon>Embryophyta</taxon>
        <taxon>Tracheophyta</taxon>
        <taxon>Spermatophyta</taxon>
        <taxon>Magnoliopsida</taxon>
        <taxon>Liliopsida</taxon>
        <taxon>Zingiberales</taxon>
        <taxon>Musaceae</taxon>
        <taxon>Musa</taxon>
    </lineage>
</organism>
<evidence type="ECO:0000313" key="2">
    <source>
        <dbReference type="Proteomes" id="UP000317650"/>
    </source>
</evidence>
<comment type="caution">
    <text evidence="1">The sequence shown here is derived from an EMBL/GenBank/DDBJ whole genome shotgun (WGS) entry which is preliminary data.</text>
</comment>
<sequence length="72" mass="7870">MLYAITPSLVPNPRVRELPTATLSIPSRFFITSSGGGSLAEEEILLEDDEGDGEADVLILRSCAFFLMRVLQ</sequence>
<dbReference type="EMBL" id="PYDT01000003">
    <property type="protein sequence ID" value="THU67943.1"/>
    <property type="molecule type" value="Genomic_DNA"/>
</dbReference>
<name>A0A4S8K004_MUSBA</name>
<reference evidence="1 2" key="1">
    <citation type="journal article" date="2019" name="Nat. Plants">
        <title>Genome sequencing of Musa balbisiana reveals subgenome evolution and function divergence in polyploid bananas.</title>
        <authorList>
            <person name="Yao X."/>
        </authorList>
    </citation>
    <scope>NUCLEOTIDE SEQUENCE [LARGE SCALE GENOMIC DNA]</scope>
    <source>
        <strain evidence="2">cv. DH-PKW</strain>
        <tissue evidence="1">Leaves</tissue>
    </source>
</reference>
<proteinExistence type="predicted"/>
<dbReference type="Proteomes" id="UP000317650">
    <property type="component" value="Chromosome 5"/>
</dbReference>
<protein>
    <submittedName>
        <fullName evidence="1">Uncharacterized protein</fullName>
    </submittedName>
</protein>
<accession>A0A4S8K004</accession>
<dbReference type="AlphaFoldDB" id="A0A4S8K004"/>
<evidence type="ECO:0000313" key="1">
    <source>
        <dbReference type="EMBL" id="THU67943.1"/>
    </source>
</evidence>
<gene>
    <name evidence="1" type="ORF">C4D60_Mb05t30040</name>
</gene>